<feature type="region of interest" description="Disordered" evidence="11">
    <location>
        <begin position="428"/>
        <end position="627"/>
    </location>
</feature>
<evidence type="ECO:0000256" key="4">
    <source>
        <dbReference type="ARBA" id="ARBA00022679"/>
    </source>
</evidence>
<evidence type="ECO:0000256" key="9">
    <source>
        <dbReference type="ARBA" id="ARBA00023242"/>
    </source>
</evidence>
<evidence type="ECO:0000256" key="5">
    <source>
        <dbReference type="ARBA" id="ARBA00022723"/>
    </source>
</evidence>
<evidence type="ECO:0000256" key="3">
    <source>
        <dbReference type="ARBA" id="ARBA00005383"/>
    </source>
</evidence>
<sequence length="800" mass="87696">MASSGGLQKEMEDASNMIENLRVTDLKEICRSIQVGVSGRKSELQDRIRQFIKQSMSKGHIDPWRPKAIIILARKALLNEDLPSYEQLWLSLRSGAFAHPVATGHAPVEMLGAVQANIMGASAVRPNSLVIGPGGNTTTYAATRSANTRSKNPNLRTPFTCRAAIFYKVKKVIEGSGLRLKQHNGRERKIVSFKVNNADMAYLKQDPHHRVYLFCGLFASLTSADGDKTIEFPLPNEITINNTILRENLKGLKNKRGTVKPIDITEHIRSNQHNVLEIIYVFAKVDYYLYCCVVDERTPEFLVDSIKGKEIISREETILYIKKLMNEEDEEFVTTSTVMSLQCPISYTRMRLPVKARKCDHLQCFDAYWFMHSQKQVPTWECPVCSREVYLEDLATSEYVLDILEKTDEDVEQVDIAVDGSWKVIREEDEPAPKATNSVVMKRSASSNEEDEELLHPTKKPTASNEPIVISLDSDSDENEDTDQNVSASFEEEPLSHLVHNSNPVDNASPVNDAGNTVQSERHLASTTNATSTNDNENNEINNDNNINNAVPAGIENGGGTNGPEPENSPLSDVQSNTPAAINRGESNSGSDTDDTVSSSPPRAATRLRRDSHNVSGNLLGLSGSQVQLPNDAAMSTQNGNTILTQSDNAETSNVNTVPGTLPETASKNPAAGEPTNRNGTATSTQTNGNGTTTTTETSAVEGEAETSRPSGTTTDATANSTPVLPPAHTTNQPIIERNILSKRTHEPQLVSPFIPKKPYAYLAARRRHPQKVSSVRPESADSSQMNTSSSEVIDLTSDD</sequence>
<feature type="domain" description="SP-RING-type" evidence="13">
    <location>
        <begin position="328"/>
        <end position="413"/>
    </location>
</feature>
<dbReference type="SUPFAM" id="SSF57850">
    <property type="entry name" value="RING/U-box"/>
    <property type="match status" value="1"/>
</dbReference>
<evidence type="ECO:0000313" key="15">
    <source>
        <dbReference type="EMBL" id="KAL3233193.1"/>
    </source>
</evidence>
<dbReference type="InterPro" id="IPR023321">
    <property type="entry name" value="PINIT"/>
</dbReference>
<dbReference type="InterPro" id="IPR003034">
    <property type="entry name" value="SAP_dom"/>
</dbReference>
<dbReference type="Proteomes" id="UP001623330">
    <property type="component" value="Unassembled WGS sequence"/>
</dbReference>
<feature type="compositionally biased region" description="Low complexity" evidence="11">
    <location>
        <begin position="587"/>
        <end position="600"/>
    </location>
</feature>
<proteinExistence type="inferred from homology"/>
<evidence type="ECO:0000256" key="6">
    <source>
        <dbReference type="ARBA" id="ARBA00022771"/>
    </source>
</evidence>
<feature type="region of interest" description="Disordered" evidence="11">
    <location>
        <begin position="765"/>
        <end position="800"/>
    </location>
</feature>
<organism evidence="15 16">
    <name type="scientific">Nakaseomyces bracarensis</name>
    <dbReference type="NCBI Taxonomy" id="273131"/>
    <lineage>
        <taxon>Eukaryota</taxon>
        <taxon>Fungi</taxon>
        <taxon>Dikarya</taxon>
        <taxon>Ascomycota</taxon>
        <taxon>Saccharomycotina</taxon>
        <taxon>Saccharomycetes</taxon>
        <taxon>Saccharomycetales</taxon>
        <taxon>Saccharomycetaceae</taxon>
        <taxon>Nakaseomyces</taxon>
    </lineage>
</organism>
<keyword evidence="7" id="KW-0833">Ubl conjugation pathway</keyword>
<evidence type="ECO:0000256" key="7">
    <source>
        <dbReference type="ARBA" id="ARBA00022786"/>
    </source>
</evidence>
<dbReference type="PROSITE" id="PS51466">
    <property type="entry name" value="PINIT"/>
    <property type="match status" value="1"/>
</dbReference>
<evidence type="ECO:0000256" key="1">
    <source>
        <dbReference type="ARBA" id="ARBA00004123"/>
    </source>
</evidence>
<name>A0ABR4NX07_9SACH</name>
<comment type="subcellular location">
    <subcellularLocation>
        <location evidence="1">Nucleus</location>
    </subcellularLocation>
</comment>
<dbReference type="Pfam" id="PF14324">
    <property type="entry name" value="PINIT"/>
    <property type="match status" value="1"/>
</dbReference>
<dbReference type="InterPro" id="IPR036361">
    <property type="entry name" value="SAP_dom_sf"/>
</dbReference>
<keyword evidence="5" id="KW-0479">Metal-binding</keyword>
<dbReference type="SUPFAM" id="SSF68906">
    <property type="entry name" value="SAP domain"/>
    <property type="match status" value="1"/>
</dbReference>
<evidence type="ECO:0000256" key="11">
    <source>
        <dbReference type="SAM" id="MobiDB-lite"/>
    </source>
</evidence>
<feature type="compositionally biased region" description="Acidic residues" evidence="11">
    <location>
        <begin position="474"/>
        <end position="483"/>
    </location>
</feature>
<dbReference type="SMART" id="SM00513">
    <property type="entry name" value="SAP"/>
    <property type="match status" value="1"/>
</dbReference>
<feature type="compositionally biased region" description="Polar residues" evidence="11">
    <location>
        <begin position="435"/>
        <end position="447"/>
    </location>
</feature>
<feature type="compositionally biased region" description="Polar residues" evidence="11">
    <location>
        <begin position="569"/>
        <end position="580"/>
    </location>
</feature>
<dbReference type="PROSITE" id="PS50800">
    <property type="entry name" value="SAP"/>
    <property type="match status" value="1"/>
</dbReference>
<evidence type="ECO:0000259" key="14">
    <source>
        <dbReference type="PROSITE" id="PS51466"/>
    </source>
</evidence>
<evidence type="ECO:0000256" key="2">
    <source>
        <dbReference type="ARBA" id="ARBA00004718"/>
    </source>
</evidence>
<feature type="compositionally biased region" description="Polar residues" evidence="11">
    <location>
        <begin position="499"/>
        <end position="519"/>
    </location>
</feature>
<dbReference type="Pfam" id="PF02891">
    <property type="entry name" value="zf-MIZ"/>
    <property type="match status" value="1"/>
</dbReference>
<dbReference type="InterPro" id="IPR004181">
    <property type="entry name" value="Znf_MIZ"/>
</dbReference>
<evidence type="ECO:0000259" key="12">
    <source>
        <dbReference type="PROSITE" id="PS50800"/>
    </source>
</evidence>
<dbReference type="Gene3D" id="1.10.720.30">
    <property type="entry name" value="SAP domain"/>
    <property type="match status" value="1"/>
</dbReference>
<feature type="domain" description="PINIT" evidence="14">
    <location>
        <begin position="147"/>
        <end position="297"/>
    </location>
</feature>
<feature type="compositionally biased region" description="Low complexity" evidence="11">
    <location>
        <begin position="679"/>
        <end position="702"/>
    </location>
</feature>
<keyword evidence="16" id="KW-1185">Reference proteome</keyword>
<reference evidence="15 16" key="1">
    <citation type="submission" date="2024-05" db="EMBL/GenBank/DDBJ databases">
        <title>Long read based assembly of the Candida bracarensis genome reveals expanded adhesin content.</title>
        <authorList>
            <person name="Marcet-Houben M."/>
            <person name="Ksiezopolska E."/>
            <person name="Gabaldon T."/>
        </authorList>
    </citation>
    <scope>NUCLEOTIDE SEQUENCE [LARGE SCALE GENOMIC DNA]</scope>
    <source>
        <strain evidence="15 16">CBM6</strain>
    </source>
</reference>
<dbReference type="Gene3D" id="3.30.40.10">
    <property type="entry name" value="Zinc/RING finger domain, C3HC4 (zinc finger)"/>
    <property type="match status" value="1"/>
</dbReference>
<feature type="compositionally biased region" description="Polar residues" evidence="11">
    <location>
        <begin position="781"/>
        <end position="792"/>
    </location>
</feature>
<dbReference type="PANTHER" id="PTHR10782:SF4">
    <property type="entry name" value="TONALLI, ISOFORM E"/>
    <property type="match status" value="1"/>
</dbReference>
<accession>A0ABR4NX07</accession>
<protein>
    <submittedName>
        <fullName evidence="15">Uncharacterized protein</fullName>
    </submittedName>
</protein>
<dbReference type="PROSITE" id="PS51044">
    <property type="entry name" value="ZF_SP_RING"/>
    <property type="match status" value="1"/>
</dbReference>
<feature type="region of interest" description="Disordered" evidence="11">
    <location>
        <begin position="644"/>
        <end position="734"/>
    </location>
</feature>
<evidence type="ECO:0000256" key="10">
    <source>
        <dbReference type="PROSITE-ProRule" id="PRU00452"/>
    </source>
</evidence>
<dbReference type="InterPro" id="IPR038654">
    <property type="entry name" value="PINIT_sf"/>
</dbReference>
<comment type="pathway">
    <text evidence="2">Protein modification; protein sumoylation.</text>
</comment>
<keyword evidence="8" id="KW-0862">Zinc</keyword>
<feature type="compositionally biased region" description="Low complexity" evidence="11">
    <location>
        <begin position="525"/>
        <end position="555"/>
    </location>
</feature>
<dbReference type="EMBL" id="JBEVYD010000005">
    <property type="protein sequence ID" value="KAL3233193.1"/>
    <property type="molecule type" value="Genomic_DNA"/>
</dbReference>
<evidence type="ECO:0000259" key="13">
    <source>
        <dbReference type="PROSITE" id="PS51044"/>
    </source>
</evidence>
<evidence type="ECO:0000256" key="8">
    <source>
        <dbReference type="ARBA" id="ARBA00022833"/>
    </source>
</evidence>
<comment type="similarity">
    <text evidence="3">Belongs to the PIAS family.</text>
</comment>
<keyword evidence="4" id="KW-0808">Transferase</keyword>
<dbReference type="Pfam" id="PF02037">
    <property type="entry name" value="SAP"/>
    <property type="match status" value="1"/>
</dbReference>
<dbReference type="Gene3D" id="2.60.120.780">
    <property type="entry name" value="PINIT domain"/>
    <property type="match status" value="1"/>
</dbReference>
<feature type="compositionally biased region" description="Polar residues" evidence="11">
    <location>
        <begin position="709"/>
        <end position="734"/>
    </location>
</feature>
<comment type="caution">
    <text evidence="15">The sequence shown here is derived from an EMBL/GenBank/DDBJ whole genome shotgun (WGS) entry which is preliminary data.</text>
</comment>
<keyword evidence="6 10" id="KW-0863">Zinc-finger</keyword>
<feature type="compositionally biased region" description="Polar residues" evidence="11">
    <location>
        <begin position="644"/>
        <end position="668"/>
    </location>
</feature>
<keyword evidence="9" id="KW-0539">Nucleus</keyword>
<gene>
    <name evidence="15" type="ORF">RNJ44_05109</name>
</gene>
<feature type="domain" description="SAP" evidence="12">
    <location>
        <begin position="18"/>
        <end position="52"/>
    </location>
</feature>
<dbReference type="PANTHER" id="PTHR10782">
    <property type="entry name" value="ZINC FINGER MIZ DOMAIN-CONTAINING PROTEIN"/>
    <property type="match status" value="1"/>
</dbReference>
<dbReference type="InterPro" id="IPR013083">
    <property type="entry name" value="Znf_RING/FYVE/PHD"/>
</dbReference>
<evidence type="ECO:0000313" key="16">
    <source>
        <dbReference type="Proteomes" id="UP001623330"/>
    </source>
</evidence>